<keyword evidence="9" id="KW-1185">Reference proteome</keyword>
<proteinExistence type="predicted"/>
<gene>
    <name evidence="8" type="ORF">B4U80_07921</name>
</gene>
<dbReference type="InterPro" id="IPR056823">
    <property type="entry name" value="TEN-like_YD-shell"/>
</dbReference>
<dbReference type="OrthoDB" id="442731at2759"/>
<dbReference type="Gene3D" id="2.120.10.30">
    <property type="entry name" value="TolB, C-terminal domain"/>
    <property type="match status" value="3"/>
</dbReference>
<evidence type="ECO:0000259" key="6">
    <source>
        <dbReference type="Pfam" id="PF25021"/>
    </source>
</evidence>
<dbReference type="SUPFAM" id="SSF49464">
    <property type="entry name" value="Carboxypeptidase regulatory domain-like"/>
    <property type="match status" value="1"/>
</dbReference>
<keyword evidence="2" id="KW-0677">Repeat</keyword>
<dbReference type="Pfam" id="PF25023">
    <property type="entry name" value="TEN_YD-shell"/>
    <property type="match status" value="1"/>
</dbReference>
<evidence type="ECO:0000259" key="7">
    <source>
        <dbReference type="Pfam" id="PF25023"/>
    </source>
</evidence>
<dbReference type="STRING" id="299467.A0A443SDG6"/>
<protein>
    <submittedName>
        <fullName evidence="8">Teneurin-m-like protein</fullName>
    </submittedName>
</protein>
<evidence type="ECO:0000313" key="9">
    <source>
        <dbReference type="Proteomes" id="UP000288716"/>
    </source>
</evidence>
<accession>A0A443SDG6</accession>
<dbReference type="GO" id="GO:0008045">
    <property type="term" value="P:motor neuron axon guidance"/>
    <property type="evidence" value="ECO:0007669"/>
    <property type="project" value="TreeGrafter"/>
</dbReference>
<sequence length="830" mass="94162">MSYFIDENSVQRYADKDAFDGSRVSVIRGQVQSTTGTGLKGIRVGVANHASFGFSVTREYGWFDILVNGGGAVTLHFQREPFQALHKTVVVPWNDIVVIDKVTMHIDKHHLQKQTLMTCREHNYKTMTPLIFNSDLKSHNCNESFESSTSTIETDSLTESIPIYGTKMKLVYQSSRSSGYYSTLELRLTPQKISPFLKLVHLKIIVAGIKVEKVFESDENIEYKFVWNRRNVYKQKVYGFAKTTISVGYEYSKDVCEQIIWEKRVVKMHAFDINISEIGDWNLDIHHRLNFQDSIVHKGDGSNIYMNSRSNEVRNLMGDGLQREVDCQHCDGLVNEQQLLTPIAVAAAPDGSVYIGDFNLIRRIKANGEVSTVVELSPSQVAHKYYFTVSPVDGKLYISDPERYQILRVLNSDSKAATFDKQHNVEVVVGSGAKCLPGIRNKCGDGRNARDARLAYPKGIVVTSNNEIFIADAMNIRMVDKNGVIHTIIGSYNHLTDWKPIKCIETMDLNEIHLRWPTELAINPVDNSLHILDDNLVLRLTPDERLQIVAGFSPLCQSKLDNQTTNSQQFLESPQSIAFNKFGDLFIAESDSETVNRIRIFKNSGEAKIYAGIESNCSCLQTNCECFNKESNALKAEFNTISSISVNENGFLYVCDQGNIRIRTVASEAAILSENQEYHIRDKDQVYIFNRYGLHIATKNASDGKTIYEFTYTDKSSNGKLSSVMDSRKIKVYLLRDHRHQAISLESPLFGHFKLTFNKNRKLQSVEAINANKVSLDYYENNGLLKSRIDYKGTKFDYIYDTNGRFKFSVNSNGEQLNANDLFQMRCSNK</sequence>
<reference evidence="8 9" key="1">
    <citation type="journal article" date="2018" name="Gigascience">
        <title>Genomes of trombidid mites reveal novel predicted allergens and laterally-transferred genes associated with secondary metabolism.</title>
        <authorList>
            <person name="Dong X."/>
            <person name="Chaisiri K."/>
            <person name="Xia D."/>
            <person name="Armstrong S.D."/>
            <person name="Fang Y."/>
            <person name="Donnelly M.J."/>
            <person name="Kadowaki T."/>
            <person name="McGarry J.W."/>
            <person name="Darby A.C."/>
            <person name="Makepeace B.L."/>
        </authorList>
    </citation>
    <scope>NUCLEOTIDE SEQUENCE [LARGE SCALE GENOMIC DNA]</scope>
    <source>
        <strain evidence="8">UoL-UT</strain>
    </source>
</reference>
<dbReference type="PANTHER" id="PTHR11219">
    <property type="entry name" value="TENEURIN AND N-ACETYLGLUCOSAMINE-1-PHOSPHODIESTER ALPHA-N-ACETYLGLUCOSAMINIDASE"/>
    <property type="match status" value="1"/>
</dbReference>
<keyword evidence="3" id="KW-1015">Disulfide bond</keyword>
<dbReference type="Proteomes" id="UP000288716">
    <property type="component" value="Unassembled WGS sequence"/>
</dbReference>
<dbReference type="InterPro" id="IPR051216">
    <property type="entry name" value="Teneurin"/>
</dbReference>
<evidence type="ECO:0000256" key="1">
    <source>
        <dbReference type="ARBA" id="ARBA00022536"/>
    </source>
</evidence>
<feature type="domain" description="Teneurin-like YD-shell" evidence="7">
    <location>
        <begin position="681"/>
        <end position="820"/>
    </location>
</feature>
<organism evidence="8 9">
    <name type="scientific">Leptotrombidium deliense</name>
    <dbReference type="NCBI Taxonomy" id="299467"/>
    <lineage>
        <taxon>Eukaryota</taxon>
        <taxon>Metazoa</taxon>
        <taxon>Ecdysozoa</taxon>
        <taxon>Arthropoda</taxon>
        <taxon>Chelicerata</taxon>
        <taxon>Arachnida</taxon>
        <taxon>Acari</taxon>
        <taxon>Acariformes</taxon>
        <taxon>Trombidiformes</taxon>
        <taxon>Prostigmata</taxon>
        <taxon>Anystina</taxon>
        <taxon>Parasitengona</taxon>
        <taxon>Trombiculoidea</taxon>
        <taxon>Trombiculidae</taxon>
        <taxon>Leptotrombidium</taxon>
    </lineage>
</organism>
<dbReference type="InterPro" id="IPR056820">
    <property type="entry name" value="TEN_TTR-like"/>
</dbReference>
<feature type="domain" description="Teneurin 1-4-like FN-plug" evidence="4">
    <location>
        <begin position="184"/>
        <end position="266"/>
    </location>
</feature>
<evidence type="ECO:0000313" key="8">
    <source>
        <dbReference type="EMBL" id="RWS25563.1"/>
    </source>
</evidence>
<evidence type="ECO:0000256" key="3">
    <source>
        <dbReference type="ARBA" id="ARBA00023157"/>
    </source>
</evidence>
<dbReference type="InterPro" id="IPR008969">
    <property type="entry name" value="CarboxyPept-like_regulatory"/>
</dbReference>
<feature type="domain" description="Teneurin TTR-like" evidence="5">
    <location>
        <begin position="19"/>
        <end position="104"/>
    </location>
</feature>
<dbReference type="Pfam" id="PF24329">
    <property type="entry name" value="FN-plug_TEN1-4"/>
    <property type="match status" value="1"/>
</dbReference>
<dbReference type="InterPro" id="IPR057627">
    <property type="entry name" value="FN-plug_TEN1-4"/>
</dbReference>
<dbReference type="EMBL" id="NCKV01003577">
    <property type="protein sequence ID" value="RWS25563.1"/>
    <property type="molecule type" value="Genomic_DNA"/>
</dbReference>
<dbReference type="SUPFAM" id="SSF101898">
    <property type="entry name" value="NHL repeat"/>
    <property type="match status" value="1"/>
</dbReference>
<dbReference type="InterPro" id="IPR056822">
    <property type="entry name" value="TEN_NHL"/>
</dbReference>
<name>A0A443SDG6_9ACAR</name>
<evidence type="ECO:0000259" key="5">
    <source>
        <dbReference type="Pfam" id="PF25020"/>
    </source>
</evidence>
<evidence type="ECO:0000259" key="4">
    <source>
        <dbReference type="Pfam" id="PF24329"/>
    </source>
</evidence>
<comment type="caution">
    <text evidence="8">The sequence shown here is derived from an EMBL/GenBank/DDBJ whole genome shotgun (WGS) entry which is preliminary data.</text>
</comment>
<feature type="domain" description="Teneurin NHL" evidence="6">
    <location>
        <begin position="313"/>
        <end position="665"/>
    </location>
</feature>
<keyword evidence="1" id="KW-0245">EGF-like domain</keyword>
<evidence type="ECO:0000256" key="2">
    <source>
        <dbReference type="ARBA" id="ARBA00022737"/>
    </source>
</evidence>
<dbReference type="AlphaFoldDB" id="A0A443SDG6"/>
<dbReference type="PANTHER" id="PTHR11219:SF69">
    <property type="entry name" value="TENEURIN-A"/>
    <property type="match status" value="1"/>
</dbReference>
<dbReference type="InterPro" id="IPR011042">
    <property type="entry name" value="6-blade_b-propeller_TolB-like"/>
</dbReference>
<dbReference type="Pfam" id="PF25020">
    <property type="entry name" value="TTR_TEN1-4"/>
    <property type="match status" value="1"/>
</dbReference>
<dbReference type="VEuPathDB" id="VectorBase:LDEU006477"/>
<dbReference type="Pfam" id="PF25021">
    <property type="entry name" value="TEN_NHL"/>
    <property type="match status" value="1"/>
</dbReference>